<evidence type="ECO:0000256" key="6">
    <source>
        <dbReference type="ARBA" id="ARBA00022679"/>
    </source>
</evidence>
<keyword evidence="6" id="KW-0808">Transferase</keyword>
<dbReference type="GO" id="GO:0004674">
    <property type="term" value="F:protein serine/threonine kinase activity"/>
    <property type="evidence" value="ECO:0007669"/>
    <property type="project" value="UniProtKB-KW"/>
</dbReference>
<dbReference type="InterPro" id="IPR046958">
    <property type="entry name" value="RBK1/2/STUNTED"/>
</dbReference>
<dbReference type="PROSITE" id="PS00107">
    <property type="entry name" value="PROTEIN_KINASE_ATP"/>
    <property type="match status" value="1"/>
</dbReference>
<evidence type="ECO:0000313" key="16">
    <source>
        <dbReference type="EnsemblPlants" id="Kaladp0018s0319.1.v1.1"/>
    </source>
</evidence>
<dbReference type="GO" id="GO:0005737">
    <property type="term" value="C:cytoplasm"/>
    <property type="evidence" value="ECO:0007669"/>
    <property type="project" value="UniProtKB-SubCell"/>
</dbReference>
<evidence type="ECO:0000256" key="10">
    <source>
        <dbReference type="ARBA" id="ARBA00047899"/>
    </source>
</evidence>
<feature type="region of interest" description="Disordered" evidence="14">
    <location>
        <begin position="1"/>
        <end position="26"/>
    </location>
</feature>
<dbReference type="InterPro" id="IPR011009">
    <property type="entry name" value="Kinase-like_dom_sf"/>
</dbReference>
<keyword evidence="3" id="KW-0963">Cytoplasm</keyword>
<dbReference type="SUPFAM" id="SSF56112">
    <property type="entry name" value="Protein kinase-like (PK-like)"/>
    <property type="match status" value="1"/>
</dbReference>
<keyword evidence="7 13" id="KW-0547">Nucleotide-binding</keyword>
<keyword evidence="4" id="KW-0723">Serine/threonine-protein kinase</keyword>
<dbReference type="EC" id="2.7.11.1" evidence="2"/>
<dbReference type="SMART" id="SM00220">
    <property type="entry name" value="S_TKc"/>
    <property type="match status" value="1"/>
</dbReference>
<evidence type="ECO:0000313" key="17">
    <source>
        <dbReference type="Proteomes" id="UP000594263"/>
    </source>
</evidence>
<evidence type="ECO:0000256" key="8">
    <source>
        <dbReference type="ARBA" id="ARBA00022777"/>
    </source>
</evidence>
<organism evidence="16 17">
    <name type="scientific">Kalanchoe fedtschenkoi</name>
    <name type="common">Lavender scallops</name>
    <name type="synonym">South American air plant</name>
    <dbReference type="NCBI Taxonomy" id="63787"/>
    <lineage>
        <taxon>Eukaryota</taxon>
        <taxon>Viridiplantae</taxon>
        <taxon>Streptophyta</taxon>
        <taxon>Embryophyta</taxon>
        <taxon>Tracheophyta</taxon>
        <taxon>Spermatophyta</taxon>
        <taxon>Magnoliopsida</taxon>
        <taxon>eudicotyledons</taxon>
        <taxon>Gunneridae</taxon>
        <taxon>Pentapetalae</taxon>
        <taxon>Saxifragales</taxon>
        <taxon>Crassulaceae</taxon>
        <taxon>Kalanchoe</taxon>
    </lineage>
</organism>
<evidence type="ECO:0000256" key="7">
    <source>
        <dbReference type="ARBA" id="ARBA00022741"/>
    </source>
</evidence>
<evidence type="ECO:0000256" key="4">
    <source>
        <dbReference type="ARBA" id="ARBA00022527"/>
    </source>
</evidence>
<evidence type="ECO:0000259" key="15">
    <source>
        <dbReference type="PROSITE" id="PS50011"/>
    </source>
</evidence>
<dbReference type="FunFam" id="1.10.510.10:FF:000335">
    <property type="entry name" value="receptor-like cytosolic serine/threonine-protein kinase RBK2"/>
    <property type="match status" value="1"/>
</dbReference>
<sequence length="523" mass="57881">MDGVNGLASPHPAPPSRNPSGEIARNRLRREIRLLRTRNIRAAFSDSVPIHAVNSDEDSMKEEDKEIAGKRRSGLISEREGAEEEGRNRNGSRSSAASENEDGPNSRVVDLDSSASFESETESSKASTSDSDQGGQPKSTQWHGFFKLLKKKSAITGLHFNTIPTINVPKLTRKKSKKALEATAPADCSVEGGFGYLKSSWKNFSLAELQAATNNFSPENLIGEGGYSEVYKGQIEDGEQVAIKRLSGEMSEEMTADFLSELGIIVHVNHPNIAKLVGYGVEGGMHIVLELSPNGSLSSLLCGAKEKLNWGVRYKIAVGTSEGLFYLHEGCQRRIIHKDIKAANILLTEDFEPQISDFGLAKWLPEQWTHHVVSKIEGTFGYLPPEFFMHGIVDEKTDVYSFGVLLLELITGRMALDKSQKSLVLWAKPLIARNSIDELVDPSLSGTYDVEQMKRMILTASLCIHESPADRPQMKDVSTILRGDQESEQLVKQYQEQSLASQFDTDDSNEYDLSRRQMTCIEN</sequence>
<keyword evidence="8" id="KW-0418">Kinase</keyword>
<accession>A0A7N0T2E3</accession>
<evidence type="ECO:0000256" key="12">
    <source>
        <dbReference type="ARBA" id="ARBA00063228"/>
    </source>
</evidence>
<dbReference type="AlphaFoldDB" id="A0A7N0T2E3"/>
<dbReference type="PROSITE" id="PS00108">
    <property type="entry name" value="PROTEIN_KINASE_ST"/>
    <property type="match status" value="1"/>
</dbReference>
<dbReference type="GO" id="GO:0005524">
    <property type="term" value="F:ATP binding"/>
    <property type="evidence" value="ECO:0007669"/>
    <property type="project" value="UniProtKB-UniRule"/>
</dbReference>
<comment type="catalytic activity">
    <reaction evidence="10">
        <text>L-threonyl-[protein] + ATP = O-phospho-L-threonyl-[protein] + ADP + H(+)</text>
        <dbReference type="Rhea" id="RHEA:46608"/>
        <dbReference type="Rhea" id="RHEA-COMP:11060"/>
        <dbReference type="Rhea" id="RHEA-COMP:11605"/>
        <dbReference type="ChEBI" id="CHEBI:15378"/>
        <dbReference type="ChEBI" id="CHEBI:30013"/>
        <dbReference type="ChEBI" id="CHEBI:30616"/>
        <dbReference type="ChEBI" id="CHEBI:61977"/>
        <dbReference type="ChEBI" id="CHEBI:456216"/>
        <dbReference type="EC" id="2.7.11.1"/>
    </reaction>
</comment>
<dbReference type="InterPro" id="IPR008271">
    <property type="entry name" value="Ser/Thr_kinase_AS"/>
</dbReference>
<dbReference type="Gramene" id="Kaladp0018s0319.1.v1.1">
    <property type="protein sequence ID" value="Kaladp0018s0319.1.v1.1"/>
    <property type="gene ID" value="Kaladp0018s0319.v1.1"/>
</dbReference>
<comment type="subunit">
    <text evidence="12">Interacts with ARAC5 and ARAC10.</text>
</comment>
<dbReference type="PANTHER" id="PTHR47987">
    <property type="entry name" value="OS08G0249100 PROTEIN"/>
    <property type="match status" value="1"/>
</dbReference>
<comment type="subcellular location">
    <subcellularLocation>
        <location evidence="1">Cytoplasm</location>
    </subcellularLocation>
</comment>
<reference evidence="16" key="1">
    <citation type="submission" date="2021-01" db="UniProtKB">
        <authorList>
            <consortium name="EnsemblPlants"/>
        </authorList>
    </citation>
    <scope>IDENTIFICATION</scope>
</reference>
<keyword evidence="9 13" id="KW-0067">ATP-binding</keyword>
<feature type="domain" description="Protein kinase" evidence="15">
    <location>
        <begin position="216"/>
        <end position="481"/>
    </location>
</feature>
<dbReference type="OMA" id="CINQSSM"/>
<evidence type="ECO:0000256" key="9">
    <source>
        <dbReference type="ARBA" id="ARBA00022840"/>
    </source>
</evidence>
<comment type="catalytic activity">
    <reaction evidence="11">
        <text>L-seryl-[protein] + ATP = O-phospho-L-seryl-[protein] + ADP + H(+)</text>
        <dbReference type="Rhea" id="RHEA:17989"/>
        <dbReference type="Rhea" id="RHEA-COMP:9863"/>
        <dbReference type="Rhea" id="RHEA-COMP:11604"/>
        <dbReference type="ChEBI" id="CHEBI:15378"/>
        <dbReference type="ChEBI" id="CHEBI:29999"/>
        <dbReference type="ChEBI" id="CHEBI:30616"/>
        <dbReference type="ChEBI" id="CHEBI:83421"/>
        <dbReference type="ChEBI" id="CHEBI:456216"/>
        <dbReference type="EC" id="2.7.11.1"/>
    </reaction>
</comment>
<evidence type="ECO:0000256" key="13">
    <source>
        <dbReference type="PROSITE-ProRule" id="PRU10141"/>
    </source>
</evidence>
<dbReference type="PANTHER" id="PTHR47987:SF13">
    <property type="entry name" value="RECEPTOR-LIKE CYTOSOLIC SERINE_THREONINE-PROTEIN KINASE RBK2"/>
    <property type="match status" value="1"/>
</dbReference>
<dbReference type="InterPro" id="IPR001245">
    <property type="entry name" value="Ser-Thr/Tyr_kinase_cat_dom"/>
</dbReference>
<keyword evidence="17" id="KW-1185">Reference proteome</keyword>
<dbReference type="Gene3D" id="3.30.200.20">
    <property type="entry name" value="Phosphorylase Kinase, domain 1"/>
    <property type="match status" value="1"/>
</dbReference>
<proteinExistence type="predicted"/>
<evidence type="ECO:0000256" key="14">
    <source>
        <dbReference type="SAM" id="MobiDB-lite"/>
    </source>
</evidence>
<dbReference type="Gene3D" id="1.10.510.10">
    <property type="entry name" value="Transferase(Phosphotransferase) domain 1"/>
    <property type="match status" value="1"/>
</dbReference>
<evidence type="ECO:0000256" key="5">
    <source>
        <dbReference type="ARBA" id="ARBA00022553"/>
    </source>
</evidence>
<evidence type="ECO:0000256" key="2">
    <source>
        <dbReference type="ARBA" id="ARBA00012513"/>
    </source>
</evidence>
<evidence type="ECO:0000256" key="11">
    <source>
        <dbReference type="ARBA" id="ARBA00048679"/>
    </source>
</evidence>
<evidence type="ECO:0000256" key="3">
    <source>
        <dbReference type="ARBA" id="ARBA00022490"/>
    </source>
</evidence>
<dbReference type="Proteomes" id="UP000594263">
    <property type="component" value="Unplaced"/>
</dbReference>
<keyword evidence="5" id="KW-0597">Phosphoprotein</keyword>
<protein>
    <recommendedName>
        <fullName evidence="2">non-specific serine/threonine protein kinase</fullName>
        <ecNumber evidence="2">2.7.11.1</ecNumber>
    </recommendedName>
</protein>
<feature type="compositionally biased region" description="Low complexity" evidence="14">
    <location>
        <begin position="89"/>
        <end position="98"/>
    </location>
</feature>
<dbReference type="Pfam" id="PF07714">
    <property type="entry name" value="PK_Tyr_Ser-Thr"/>
    <property type="match status" value="1"/>
</dbReference>
<name>A0A7N0T2E3_KALFE</name>
<feature type="region of interest" description="Disordered" evidence="14">
    <location>
        <begin position="41"/>
        <end position="140"/>
    </location>
</feature>
<feature type="compositionally biased region" description="Basic and acidic residues" evidence="14">
    <location>
        <begin position="77"/>
        <end position="88"/>
    </location>
</feature>
<dbReference type="InterPro" id="IPR000719">
    <property type="entry name" value="Prot_kinase_dom"/>
</dbReference>
<feature type="compositionally biased region" description="Low complexity" evidence="14">
    <location>
        <begin position="112"/>
        <end position="132"/>
    </location>
</feature>
<dbReference type="InterPro" id="IPR017441">
    <property type="entry name" value="Protein_kinase_ATP_BS"/>
</dbReference>
<dbReference type="GO" id="GO:0051020">
    <property type="term" value="F:GTPase binding"/>
    <property type="evidence" value="ECO:0007669"/>
    <property type="project" value="UniProtKB-ARBA"/>
</dbReference>
<evidence type="ECO:0000256" key="1">
    <source>
        <dbReference type="ARBA" id="ARBA00004496"/>
    </source>
</evidence>
<dbReference type="EnsemblPlants" id="Kaladp0018s0319.1.v1.1">
    <property type="protein sequence ID" value="Kaladp0018s0319.1.v1.1"/>
    <property type="gene ID" value="Kaladp0018s0319.v1.1"/>
</dbReference>
<feature type="binding site" evidence="13">
    <location>
        <position position="244"/>
    </location>
    <ligand>
        <name>ATP</name>
        <dbReference type="ChEBI" id="CHEBI:30616"/>
    </ligand>
</feature>
<dbReference type="PROSITE" id="PS50011">
    <property type="entry name" value="PROTEIN_KINASE_DOM"/>
    <property type="match status" value="1"/>
</dbReference>